<keyword evidence="1" id="KW-0378">Hydrolase</keyword>
<sequence length="497" mass="56474">MALNAFLACSEQEQEELDLSEAKILISPQIKSPIKDTAGDILLEEIEKRTGLHLGLTNNWDAKTTIALALAEEIELFGEEVPARGAKSAEELQKEGYRIFNENKGGKNTIWILGADARGILYGIGKLLRTAKMSNGNITIDSKIDFSEAPEYTLRGHQFGYRNTANSWDAWTVEQFDQHFREQVLFGANSFENIPFQEVNSSPHFKVDPQIMEVELSKICEKYDAEYWVWTPAPHDLKVTNAHQEGLEEQEAFFAKCPRLDGVFVPGGDPGENHPAQLIPYLNDLSARLHKYHPDAGIWVSLQGFNKEKVDYFFAYLEENNPDWLKGLVYGPSSPPIDLERERLPKKYLHRFYPDITHTVRCQYPVDNWDQAFALTLGREPCNPQPLMYTELFNRDSKFTDGFITYSDGSHDDVNKVLWSQLGVDPNNDPKEIVLEYTQFFFGPDVAEAAAQGIFALEENWDGPILKTIPLRKPWPYGKGWKIAIHICRAIGGGNNW</sequence>
<dbReference type="Pfam" id="PF03648">
    <property type="entry name" value="Glyco_hydro_67N"/>
    <property type="match status" value="1"/>
</dbReference>
<dbReference type="EMBL" id="ATNM01000097">
    <property type="protein sequence ID" value="EPR68552.1"/>
    <property type="molecule type" value="Genomic_DNA"/>
</dbReference>
<feature type="domain" description="Alpha glucuronidase N-terminal" evidence="2">
    <location>
        <begin position="28"/>
        <end position="124"/>
    </location>
</feature>
<dbReference type="GO" id="GO:0005975">
    <property type="term" value="P:carbohydrate metabolic process"/>
    <property type="evidence" value="ECO:0007669"/>
    <property type="project" value="UniProtKB-ARBA"/>
</dbReference>
<name>S7VG90_9BACT</name>
<dbReference type="STRING" id="641524.ADICYQ_2380"/>
<dbReference type="InterPro" id="IPR029018">
    <property type="entry name" value="Hex-like_dom2"/>
</dbReference>
<dbReference type="Gene3D" id="3.30.379.10">
    <property type="entry name" value="Chitobiase/beta-hexosaminidase domain 2-like"/>
    <property type="match status" value="1"/>
</dbReference>
<comment type="caution">
    <text evidence="3">The sequence shown here is derived from an EMBL/GenBank/DDBJ whole genome shotgun (WGS) entry which is preliminary data.</text>
</comment>
<reference evidence="3 4" key="1">
    <citation type="journal article" date="2013" name="Genome Announc.">
        <title>Draft Genome Sequence of Cyclobacterium qasimii Strain M12-11BT, Isolated from Arctic Marine Sediment.</title>
        <authorList>
            <person name="Shivaji S."/>
            <person name="Ara S."/>
            <person name="Singh A."/>
            <person name="Kumar Pinnaka A."/>
        </authorList>
    </citation>
    <scope>NUCLEOTIDE SEQUENCE [LARGE SCALE GENOMIC DNA]</scope>
    <source>
        <strain evidence="3 4">M12-11B</strain>
    </source>
</reference>
<dbReference type="eggNOG" id="COG3518">
    <property type="taxonomic scope" value="Bacteria"/>
</dbReference>
<proteinExistence type="predicted"/>
<dbReference type="InterPro" id="IPR005154">
    <property type="entry name" value="Glyco_hydro_67_aGlcAse_N"/>
</dbReference>
<dbReference type="SUPFAM" id="SSF55545">
    <property type="entry name" value="beta-N-acetylhexosaminidase-like domain"/>
    <property type="match status" value="1"/>
</dbReference>
<evidence type="ECO:0000256" key="1">
    <source>
        <dbReference type="ARBA" id="ARBA00022801"/>
    </source>
</evidence>
<evidence type="ECO:0000313" key="3">
    <source>
        <dbReference type="EMBL" id="EPR68552.1"/>
    </source>
</evidence>
<gene>
    <name evidence="3" type="ORF">ADICYQ_2380</name>
</gene>
<accession>S7VG90</accession>
<organism evidence="3 4">
    <name type="scientific">Cyclobacterium qasimii M12-11B</name>
    <dbReference type="NCBI Taxonomy" id="641524"/>
    <lineage>
        <taxon>Bacteria</taxon>
        <taxon>Pseudomonadati</taxon>
        <taxon>Bacteroidota</taxon>
        <taxon>Cytophagia</taxon>
        <taxon>Cytophagales</taxon>
        <taxon>Cyclobacteriaceae</taxon>
        <taxon>Cyclobacterium</taxon>
    </lineage>
</organism>
<dbReference type="PATRIC" id="fig|641524.5.peg.2359"/>
<dbReference type="GO" id="GO:0016798">
    <property type="term" value="F:hydrolase activity, acting on glycosyl bonds"/>
    <property type="evidence" value="ECO:0007669"/>
    <property type="project" value="UniProtKB-KW"/>
</dbReference>
<dbReference type="AlphaFoldDB" id="S7VG90"/>
<protein>
    <recommendedName>
        <fullName evidence="2">Alpha glucuronidase N-terminal domain-containing protein</fullName>
    </recommendedName>
</protein>
<dbReference type="Proteomes" id="UP000014974">
    <property type="component" value="Unassembled WGS sequence"/>
</dbReference>
<evidence type="ECO:0000313" key="4">
    <source>
        <dbReference type="Proteomes" id="UP000014974"/>
    </source>
</evidence>
<evidence type="ECO:0000259" key="2">
    <source>
        <dbReference type="Pfam" id="PF03648"/>
    </source>
</evidence>